<keyword evidence="1" id="KW-0472">Membrane</keyword>
<dbReference type="AlphaFoldDB" id="A0A428N502"/>
<comment type="caution">
    <text evidence="2">The sequence shown here is derived from an EMBL/GenBank/DDBJ whole genome shotgun (WGS) entry which is preliminary data.</text>
</comment>
<organism evidence="2 3">
    <name type="scientific">Salibacterium salarium</name>
    <dbReference type="NCBI Taxonomy" id="284579"/>
    <lineage>
        <taxon>Bacteria</taxon>
        <taxon>Bacillati</taxon>
        <taxon>Bacillota</taxon>
        <taxon>Bacilli</taxon>
        <taxon>Bacillales</taxon>
        <taxon>Bacillaceae</taxon>
    </lineage>
</organism>
<keyword evidence="1" id="KW-1133">Transmembrane helix</keyword>
<feature type="transmembrane region" description="Helical" evidence="1">
    <location>
        <begin position="121"/>
        <end position="142"/>
    </location>
</feature>
<accession>A0A428N502</accession>
<dbReference type="EMBL" id="RBVX01000008">
    <property type="protein sequence ID" value="RSL33332.1"/>
    <property type="molecule type" value="Genomic_DNA"/>
</dbReference>
<proteinExistence type="predicted"/>
<feature type="transmembrane region" description="Helical" evidence="1">
    <location>
        <begin position="59"/>
        <end position="84"/>
    </location>
</feature>
<dbReference type="InterPro" id="IPR048147">
    <property type="entry name" value="CBO0543-like"/>
</dbReference>
<reference evidence="2 3" key="1">
    <citation type="submission" date="2018-10" db="EMBL/GenBank/DDBJ databases">
        <title>Draft genome sequence of Bacillus salarius IM0101, isolated from a hypersaline soil in Inner Mongolia, China.</title>
        <authorList>
            <person name="Yamprayoonswat W."/>
            <person name="Boonvisut S."/>
            <person name="Jumpathong W."/>
            <person name="Sittihan S."/>
            <person name="Ruangsuj P."/>
            <person name="Wanthongcharoen S."/>
            <person name="Thongpramul N."/>
            <person name="Pimmason S."/>
            <person name="Yu B."/>
            <person name="Yasawong M."/>
        </authorList>
    </citation>
    <scope>NUCLEOTIDE SEQUENCE [LARGE SCALE GENOMIC DNA]</scope>
    <source>
        <strain evidence="2 3">IM0101</strain>
    </source>
</reference>
<keyword evidence="1" id="KW-0812">Transmembrane</keyword>
<feature type="transmembrane region" description="Helical" evidence="1">
    <location>
        <begin position="154"/>
        <end position="172"/>
    </location>
</feature>
<dbReference type="RefSeq" id="WP_125555737.1">
    <property type="nucleotide sequence ID" value="NZ_RBVX01000008.1"/>
</dbReference>
<evidence type="ECO:0000313" key="2">
    <source>
        <dbReference type="EMBL" id="RSL33332.1"/>
    </source>
</evidence>
<name>A0A428N502_9BACI</name>
<evidence type="ECO:0000256" key="1">
    <source>
        <dbReference type="SAM" id="Phobius"/>
    </source>
</evidence>
<dbReference type="OrthoDB" id="1679483at2"/>
<dbReference type="Proteomes" id="UP000275076">
    <property type="component" value="Unassembled WGS sequence"/>
</dbReference>
<protein>
    <recommendedName>
        <fullName evidence="4">ABC-transporter type IV</fullName>
    </recommendedName>
</protein>
<dbReference type="NCBIfam" id="NF041644">
    <property type="entry name" value="CBO0543_fam"/>
    <property type="match status" value="1"/>
</dbReference>
<evidence type="ECO:0000313" key="3">
    <source>
        <dbReference type="Proteomes" id="UP000275076"/>
    </source>
</evidence>
<feature type="transmembrane region" description="Helical" evidence="1">
    <location>
        <begin position="96"/>
        <end position="116"/>
    </location>
</feature>
<feature type="transmembrane region" description="Helical" evidence="1">
    <location>
        <begin position="32"/>
        <end position="52"/>
    </location>
</feature>
<evidence type="ECO:0008006" key="4">
    <source>
        <dbReference type="Google" id="ProtNLM"/>
    </source>
</evidence>
<sequence>MKPSILNEILETYERYIQLQEEHYFENVLFSYQWWILVFIPIVLWVTWALLVDKTRMNSILLAGLLATLLAVVLDDIGLSLGLWQYPYRIVPFTSRLNPIDIGIIPVFYMLVYQYFQSWKVYTIIITLLSLFAVFMAEPLFGRLGMYLALQWEYWYSGPIYILIGIFVKWLVDKVKKNPSIHGER</sequence>
<gene>
    <name evidence="2" type="ORF">D7Z54_10170</name>
</gene>
<keyword evidence="3" id="KW-1185">Reference proteome</keyword>